<evidence type="ECO:0008006" key="3">
    <source>
        <dbReference type="Google" id="ProtNLM"/>
    </source>
</evidence>
<evidence type="ECO:0000313" key="1">
    <source>
        <dbReference type="EMBL" id="KAK8899104.1"/>
    </source>
</evidence>
<comment type="caution">
    <text evidence="1">The sequence shown here is derived from an EMBL/GenBank/DDBJ whole genome shotgun (WGS) entry which is preliminary data.</text>
</comment>
<name>A0ABR2L715_9EUKA</name>
<evidence type="ECO:0000313" key="2">
    <source>
        <dbReference type="Proteomes" id="UP001470230"/>
    </source>
</evidence>
<sequence>MMNKNAFVKAMTERIYDDCVAYIINEDGKTVSFVGLGADHSYLKFPRSITYKSHEYIVKNILCSIPPQFTIHVEFAIDSEVETIEMKAFANCNVLSLSIPSSLIELKEGWCIGMDTLTQISVDKNNPKYSTYDSKFIIGKSSIDQENYDLLVFARRDIKNITIPSFIETILPYSFGQCGSLREIKIPNDSSLKTIEKHAFHDSAIEIIIIDSNEIELKEMCFSGANKLKKVIFNQKNPRYSIYDDKYIIEKSSNEQEIYDILLFAFNDFEAAIIPDFIRRIASYSFYKHEKLKKIEFSDNSNIESIGEYAFDSTSIENLSIPAQIEQIGASAFDNCISLKKVEVPINSKLKFIEKMAFWNSSIESFTIPSCVTRICKYSFNICKKLKKITIPFDSKLERIEKYAFNGASIESFIVPPHVKQIDEKVFAKCNKLQIIELDEKSELEYFDIKMFNENEEEKLILIPDRLKNLLIL</sequence>
<dbReference type="InterPro" id="IPR032675">
    <property type="entry name" value="LRR_dom_sf"/>
</dbReference>
<gene>
    <name evidence="1" type="ORF">M9Y10_001405</name>
</gene>
<proteinExistence type="predicted"/>
<reference evidence="1 2" key="1">
    <citation type="submission" date="2024-04" db="EMBL/GenBank/DDBJ databases">
        <title>Tritrichomonas musculus Genome.</title>
        <authorList>
            <person name="Alves-Ferreira E."/>
            <person name="Grigg M."/>
            <person name="Lorenzi H."/>
            <person name="Galac M."/>
        </authorList>
    </citation>
    <scope>NUCLEOTIDE SEQUENCE [LARGE SCALE GENOMIC DNA]</scope>
    <source>
        <strain evidence="1 2">EAF2021</strain>
    </source>
</reference>
<dbReference type="EMBL" id="JAPFFF010000001">
    <property type="protein sequence ID" value="KAK8899104.1"/>
    <property type="molecule type" value="Genomic_DNA"/>
</dbReference>
<dbReference type="PANTHER" id="PTHR45661:SF3">
    <property type="entry name" value="IG-LIKE DOMAIN-CONTAINING PROTEIN"/>
    <property type="match status" value="1"/>
</dbReference>
<protein>
    <recommendedName>
        <fullName evidence="3">Leucine-rich repeat domain-containing protein</fullName>
    </recommendedName>
</protein>
<dbReference type="PANTHER" id="PTHR45661">
    <property type="entry name" value="SURFACE ANTIGEN"/>
    <property type="match status" value="1"/>
</dbReference>
<dbReference type="Pfam" id="PF13306">
    <property type="entry name" value="LRR_5"/>
    <property type="match status" value="3"/>
</dbReference>
<dbReference type="Proteomes" id="UP001470230">
    <property type="component" value="Unassembled WGS sequence"/>
</dbReference>
<organism evidence="1 2">
    <name type="scientific">Tritrichomonas musculus</name>
    <dbReference type="NCBI Taxonomy" id="1915356"/>
    <lineage>
        <taxon>Eukaryota</taxon>
        <taxon>Metamonada</taxon>
        <taxon>Parabasalia</taxon>
        <taxon>Tritrichomonadida</taxon>
        <taxon>Tritrichomonadidae</taxon>
        <taxon>Tritrichomonas</taxon>
    </lineage>
</organism>
<dbReference type="InterPro" id="IPR026906">
    <property type="entry name" value="LRR_5"/>
</dbReference>
<dbReference type="Gene3D" id="3.80.10.10">
    <property type="entry name" value="Ribonuclease Inhibitor"/>
    <property type="match status" value="3"/>
</dbReference>
<keyword evidence="2" id="KW-1185">Reference proteome</keyword>
<accession>A0ABR2L715</accession>
<dbReference type="SUPFAM" id="SSF52058">
    <property type="entry name" value="L domain-like"/>
    <property type="match status" value="1"/>
</dbReference>
<dbReference type="InterPro" id="IPR053139">
    <property type="entry name" value="Surface_bspA-like"/>
</dbReference>